<feature type="region of interest" description="Disordered" evidence="9">
    <location>
        <begin position="569"/>
        <end position="588"/>
    </location>
</feature>
<dbReference type="FunFam" id="3.40.50.10190:FF:000006">
    <property type="entry name" value="Breast cancer type 1 susceptibility protein homolog"/>
    <property type="match status" value="1"/>
</dbReference>
<evidence type="ECO:0000256" key="2">
    <source>
        <dbReference type="ARBA" id="ARBA00022723"/>
    </source>
</evidence>
<feature type="compositionally biased region" description="Polar residues" evidence="9">
    <location>
        <begin position="571"/>
        <end position="588"/>
    </location>
</feature>
<reference evidence="13" key="1">
    <citation type="journal article" date="2018" name="DNA Res.">
        <title>Multiple hybrid de novo genome assembly of finger millet, an orphan allotetraploid crop.</title>
        <authorList>
            <person name="Hatakeyama M."/>
            <person name="Aluri S."/>
            <person name="Balachadran M.T."/>
            <person name="Sivarajan S.R."/>
            <person name="Patrignani A."/>
            <person name="Gruter S."/>
            <person name="Poveda L."/>
            <person name="Shimizu-Inatsugi R."/>
            <person name="Baeten J."/>
            <person name="Francoijs K.J."/>
            <person name="Nataraja K.N."/>
            <person name="Reddy Y.A.N."/>
            <person name="Phadnis S."/>
            <person name="Ravikumar R.L."/>
            <person name="Schlapbach R."/>
            <person name="Sreeman S.M."/>
            <person name="Shimizu K.K."/>
        </authorList>
    </citation>
    <scope>NUCLEOTIDE SEQUENCE</scope>
</reference>
<feature type="compositionally biased region" description="Low complexity" evidence="9">
    <location>
        <begin position="609"/>
        <end position="626"/>
    </location>
</feature>
<dbReference type="SUPFAM" id="SSF52113">
    <property type="entry name" value="BRCT domain"/>
    <property type="match status" value="1"/>
</dbReference>
<feature type="compositionally biased region" description="Low complexity" evidence="9">
    <location>
        <begin position="877"/>
        <end position="887"/>
    </location>
</feature>
<keyword evidence="10" id="KW-0732">Signal</keyword>
<keyword evidence="6" id="KW-0862">Zinc</keyword>
<dbReference type="InterPro" id="IPR031099">
    <property type="entry name" value="BRCA1-associated"/>
</dbReference>
<protein>
    <submittedName>
        <fullName evidence="13">Uncharacterized protein</fullName>
    </submittedName>
</protein>
<dbReference type="InterPro" id="IPR013083">
    <property type="entry name" value="Znf_RING/FYVE/PHD"/>
</dbReference>
<feature type="region of interest" description="Disordered" evidence="9">
    <location>
        <begin position="300"/>
        <end position="416"/>
    </location>
</feature>
<comment type="subcellular location">
    <subcellularLocation>
        <location evidence="1">Nucleus</location>
    </subcellularLocation>
</comment>
<dbReference type="GO" id="GO:0000724">
    <property type="term" value="P:double-strand break repair via homologous recombination"/>
    <property type="evidence" value="ECO:0007669"/>
    <property type="project" value="TreeGrafter"/>
</dbReference>
<keyword evidence="4" id="KW-0227">DNA damage</keyword>
<reference evidence="13" key="2">
    <citation type="submission" date="2021-12" db="EMBL/GenBank/DDBJ databases">
        <title>Resequencing data analysis of finger millet.</title>
        <authorList>
            <person name="Hatakeyama M."/>
            <person name="Aluri S."/>
            <person name="Balachadran M.T."/>
            <person name="Sivarajan S.R."/>
            <person name="Poveda L."/>
            <person name="Shimizu-Inatsugi R."/>
            <person name="Schlapbach R."/>
            <person name="Sreeman S.M."/>
            <person name="Shimizu K.K."/>
        </authorList>
    </citation>
    <scope>NUCLEOTIDE SEQUENCE</scope>
</reference>
<gene>
    <name evidence="13" type="primary">gb01618</name>
    <name evidence="13" type="ORF">PR202_gb01618</name>
</gene>
<feature type="domain" description="BRCT" evidence="11">
    <location>
        <begin position="677"/>
        <end position="763"/>
    </location>
</feature>
<feature type="domain" description="PHD-type" evidence="12">
    <location>
        <begin position="443"/>
        <end position="563"/>
    </location>
</feature>
<accession>A0AAV5DWP3</accession>
<dbReference type="GO" id="GO:0004842">
    <property type="term" value="F:ubiquitin-protein transferase activity"/>
    <property type="evidence" value="ECO:0007669"/>
    <property type="project" value="TreeGrafter"/>
</dbReference>
<feature type="compositionally biased region" description="Low complexity" evidence="9">
    <location>
        <begin position="256"/>
        <end position="265"/>
    </location>
</feature>
<dbReference type="Gene3D" id="3.40.50.10190">
    <property type="entry name" value="BRCT domain"/>
    <property type="match status" value="2"/>
</dbReference>
<keyword evidence="7" id="KW-0234">DNA repair</keyword>
<evidence type="ECO:0000256" key="6">
    <source>
        <dbReference type="ARBA" id="ARBA00022833"/>
    </source>
</evidence>
<evidence type="ECO:0000256" key="1">
    <source>
        <dbReference type="ARBA" id="ARBA00004123"/>
    </source>
</evidence>
<feature type="compositionally biased region" description="Low complexity" evidence="9">
    <location>
        <begin position="648"/>
        <end position="657"/>
    </location>
</feature>
<dbReference type="Pfam" id="PF13771">
    <property type="entry name" value="zf-HC5HC2H"/>
    <property type="match status" value="1"/>
</dbReference>
<feature type="region of interest" description="Disordered" evidence="9">
    <location>
        <begin position="213"/>
        <end position="273"/>
    </location>
</feature>
<dbReference type="GO" id="GO:0005634">
    <property type="term" value="C:nucleus"/>
    <property type="evidence" value="ECO:0007669"/>
    <property type="project" value="UniProtKB-SubCell"/>
</dbReference>
<feature type="compositionally biased region" description="Polar residues" evidence="9">
    <location>
        <begin position="398"/>
        <end position="414"/>
    </location>
</feature>
<evidence type="ECO:0000256" key="10">
    <source>
        <dbReference type="SAM" id="SignalP"/>
    </source>
</evidence>
<feature type="compositionally biased region" description="Basic and acidic residues" evidence="9">
    <location>
        <begin position="381"/>
        <end position="392"/>
    </location>
</feature>
<feature type="compositionally biased region" description="Polar residues" evidence="9">
    <location>
        <begin position="236"/>
        <end position="255"/>
    </location>
</feature>
<keyword evidence="5" id="KW-0863">Zinc-finger</keyword>
<dbReference type="Pfam" id="PF00533">
    <property type="entry name" value="BRCT"/>
    <property type="match status" value="1"/>
</dbReference>
<feature type="compositionally biased region" description="Polar residues" evidence="9">
    <location>
        <begin position="334"/>
        <end position="354"/>
    </location>
</feature>
<dbReference type="Proteomes" id="UP001054889">
    <property type="component" value="Unassembled WGS sequence"/>
</dbReference>
<feature type="region of interest" description="Disordered" evidence="9">
    <location>
        <begin position="868"/>
        <end position="894"/>
    </location>
</feature>
<feature type="compositionally biased region" description="Polar residues" evidence="9">
    <location>
        <begin position="165"/>
        <end position="178"/>
    </location>
</feature>
<dbReference type="PANTHER" id="PTHR13763">
    <property type="entry name" value="BREAST CANCER TYPE 1 SUSCEPTIBILITY PROTEIN BRCA1"/>
    <property type="match status" value="1"/>
</dbReference>
<dbReference type="PROSITE" id="PS51805">
    <property type="entry name" value="EPHD"/>
    <property type="match status" value="1"/>
</dbReference>
<evidence type="ECO:0000313" key="13">
    <source>
        <dbReference type="EMBL" id="GJN14761.1"/>
    </source>
</evidence>
<feature type="compositionally biased region" description="Polar residues" evidence="9">
    <location>
        <begin position="370"/>
        <end position="380"/>
    </location>
</feature>
<name>A0AAV5DWP3_ELECO</name>
<evidence type="ECO:0000256" key="9">
    <source>
        <dbReference type="SAM" id="MobiDB-lite"/>
    </source>
</evidence>
<keyword evidence="14" id="KW-1185">Reference proteome</keyword>
<feature type="compositionally biased region" description="Polar residues" evidence="9">
    <location>
        <begin position="213"/>
        <end position="225"/>
    </location>
</feature>
<dbReference type="PROSITE" id="PS50172">
    <property type="entry name" value="BRCT"/>
    <property type="match status" value="1"/>
</dbReference>
<comment type="caution">
    <text evidence="13">The sequence shown here is derived from an EMBL/GenBank/DDBJ whole genome shotgun (WGS) entry which is preliminary data.</text>
</comment>
<keyword evidence="8" id="KW-0539">Nucleus</keyword>
<evidence type="ECO:0000313" key="14">
    <source>
        <dbReference type="Proteomes" id="UP001054889"/>
    </source>
</evidence>
<sequence length="894" mass="97202">MPWFVIVPPASPLSFSVRLFTSLLLVVVAIDPALCQLCGWFGCRFVCVRCSLICSCFTDSSACRARGTTVVPIGVLPVGCHSSHAFVMLARKTSPAIVAQVDSVLGVPNLALPSPQPAQQQVEHQAPILPAITEGPVQTTYVTHRASNTEPPIQPEPTVVHGSKGTRQLPSDSAITTESPNMTATMTAVVAQQQVEYQAPFVAAVTEGSVQTTSATHPVSNTESAIQPKPPVVSRSEGTSQLPSDSATTTESPKMTATMTTVETTPNVKPSASGIMPPPSFDTPVLDEVLVAPTSAKILSGTSTPQKVTSAALSEHKRPPSELEDDDANDHTGPPSSSASAVHCGTSRSRQGQATGRRRRVLCGRVIRSAVQSKTATSPKTPKENVVMDKAKVPPSDSKLSNPGSHQRSYLESNVSRKESVTSKGIKAVTELKSMPTPINLYEDECVFCHSFRTSVYHGPMVHYLMGRIASSDEGNPSNGIYVHRKCLEWAPKVWFEGDNVKNLESEIRRASRLRCHRCGLWGAALGCYYKRCNKTFHVPCAVQIYDCRWDVNYKHVWCPEHVSHVPPCEQPSSQTKQRHQFSSLPQSQYSEKVQNFDDYQGENQETGPPSASNSSSVPQSHSQCSHNEAISTHSSRKGQQIDQRTASSSSLKPSCSPDEEGISTACHGEKMNIDQQEAPNYSSDKWVLLGSLLSASEKDFLEEFARWTKATVANEWGENVTHVIVGKHAGRAWSRSYDVLMAILFGKWIVRTEWIVDCLEMRPDVEDSYVVTCRNDSGKPLDGPKKGRTRAAEGAPKLFSGLDFCLSASMNPRDRGHMRNLVAAAGGCVLERSSSLNWRWVRGDSSLRPYFVYDGGAPGEFSASSLRMEAEEAREQAAAGDQPPDGAGRRRGV</sequence>
<evidence type="ECO:0000256" key="8">
    <source>
        <dbReference type="ARBA" id="ARBA00023242"/>
    </source>
</evidence>
<feature type="compositionally biased region" description="Polar residues" evidence="9">
    <location>
        <begin position="300"/>
        <end position="312"/>
    </location>
</feature>
<feature type="chain" id="PRO_5043966343" evidence="10">
    <location>
        <begin position="36"/>
        <end position="894"/>
    </location>
</feature>
<keyword evidence="2" id="KW-0479">Metal-binding</keyword>
<keyword evidence="3" id="KW-0677">Repeat</keyword>
<feature type="region of interest" description="Disordered" evidence="9">
    <location>
        <begin position="147"/>
        <end position="178"/>
    </location>
</feature>
<dbReference type="SMART" id="SM00292">
    <property type="entry name" value="BRCT"/>
    <property type="match status" value="1"/>
</dbReference>
<evidence type="ECO:0000259" key="12">
    <source>
        <dbReference type="PROSITE" id="PS51805"/>
    </source>
</evidence>
<dbReference type="GO" id="GO:0008270">
    <property type="term" value="F:zinc ion binding"/>
    <property type="evidence" value="ECO:0007669"/>
    <property type="project" value="UniProtKB-KW"/>
</dbReference>
<dbReference type="EMBL" id="BQKI01000071">
    <property type="protein sequence ID" value="GJN14761.1"/>
    <property type="molecule type" value="Genomic_DNA"/>
</dbReference>
<dbReference type="InterPro" id="IPR001357">
    <property type="entry name" value="BRCT_dom"/>
</dbReference>
<dbReference type="PANTHER" id="PTHR13763:SF6">
    <property type="entry name" value="OS05G0486600 PROTEIN"/>
    <property type="match status" value="1"/>
</dbReference>
<dbReference type="Gene3D" id="3.30.40.10">
    <property type="entry name" value="Zinc/RING finger domain, C3HC4 (zinc finger)"/>
    <property type="match status" value="1"/>
</dbReference>
<feature type="signal peptide" evidence="10">
    <location>
        <begin position="1"/>
        <end position="35"/>
    </location>
</feature>
<dbReference type="InterPro" id="IPR034732">
    <property type="entry name" value="EPHD"/>
</dbReference>
<feature type="compositionally biased region" description="Polar residues" evidence="9">
    <location>
        <begin position="627"/>
        <end position="647"/>
    </location>
</feature>
<dbReference type="InterPro" id="IPR036420">
    <property type="entry name" value="BRCT_dom_sf"/>
</dbReference>
<evidence type="ECO:0000256" key="5">
    <source>
        <dbReference type="ARBA" id="ARBA00022771"/>
    </source>
</evidence>
<feature type="region of interest" description="Disordered" evidence="9">
    <location>
        <begin position="600"/>
        <end position="665"/>
    </location>
</feature>
<dbReference type="CDD" id="cd15571">
    <property type="entry name" value="ePHD"/>
    <property type="match status" value="1"/>
</dbReference>
<proteinExistence type="predicted"/>
<evidence type="ECO:0000256" key="3">
    <source>
        <dbReference type="ARBA" id="ARBA00022737"/>
    </source>
</evidence>
<dbReference type="AlphaFoldDB" id="A0AAV5DWP3"/>
<dbReference type="GO" id="GO:0045944">
    <property type="term" value="P:positive regulation of transcription by RNA polymerase II"/>
    <property type="evidence" value="ECO:0007669"/>
    <property type="project" value="TreeGrafter"/>
</dbReference>
<organism evidence="13 14">
    <name type="scientific">Eleusine coracana subsp. coracana</name>
    <dbReference type="NCBI Taxonomy" id="191504"/>
    <lineage>
        <taxon>Eukaryota</taxon>
        <taxon>Viridiplantae</taxon>
        <taxon>Streptophyta</taxon>
        <taxon>Embryophyta</taxon>
        <taxon>Tracheophyta</taxon>
        <taxon>Spermatophyta</taxon>
        <taxon>Magnoliopsida</taxon>
        <taxon>Liliopsida</taxon>
        <taxon>Poales</taxon>
        <taxon>Poaceae</taxon>
        <taxon>PACMAD clade</taxon>
        <taxon>Chloridoideae</taxon>
        <taxon>Cynodonteae</taxon>
        <taxon>Eleusininae</taxon>
        <taxon>Eleusine</taxon>
    </lineage>
</organism>
<evidence type="ECO:0000256" key="7">
    <source>
        <dbReference type="ARBA" id="ARBA00023204"/>
    </source>
</evidence>
<evidence type="ECO:0000256" key="4">
    <source>
        <dbReference type="ARBA" id="ARBA00022763"/>
    </source>
</evidence>
<evidence type="ECO:0000259" key="11">
    <source>
        <dbReference type="PROSITE" id="PS50172"/>
    </source>
</evidence>